<keyword evidence="5" id="KW-0456">Lyase</keyword>
<dbReference type="InterPro" id="IPR015424">
    <property type="entry name" value="PyrdxlP-dep_Trfase"/>
</dbReference>
<reference evidence="5 6" key="1">
    <citation type="submission" date="2020-07" db="EMBL/GenBank/DDBJ databases">
        <title>Sequencing the genomes of 1000 actinobacteria strains.</title>
        <authorList>
            <person name="Klenk H.-P."/>
        </authorList>
    </citation>
    <scope>NUCLEOTIDE SEQUENCE [LARGE SCALE GENOMIC DNA]</scope>
    <source>
        <strain evidence="5 6">DSM 45927</strain>
    </source>
</reference>
<dbReference type="Pfam" id="PF00266">
    <property type="entry name" value="Aminotran_5"/>
    <property type="match status" value="1"/>
</dbReference>
<evidence type="ECO:0000313" key="5">
    <source>
        <dbReference type="EMBL" id="NYI94887.1"/>
    </source>
</evidence>
<comment type="cofactor">
    <cofactor evidence="1">
        <name>pyridoxal 5'-phosphate</name>
        <dbReference type="ChEBI" id="CHEBI:597326"/>
    </cofactor>
</comment>
<comment type="caution">
    <text evidence="5">The sequence shown here is derived from an EMBL/GenBank/DDBJ whole genome shotgun (WGS) entry which is preliminary data.</text>
</comment>
<dbReference type="Proteomes" id="UP000575985">
    <property type="component" value="Unassembled WGS sequence"/>
</dbReference>
<keyword evidence="2" id="KW-0663">Pyridoxal phosphate</keyword>
<dbReference type="AlphaFoldDB" id="A0A853BJV0"/>
<dbReference type="InterPro" id="IPR000192">
    <property type="entry name" value="Aminotrans_V_dom"/>
</dbReference>
<organism evidence="5 6">
    <name type="scientific">Streptomonospora nanhaiensis</name>
    <dbReference type="NCBI Taxonomy" id="1323731"/>
    <lineage>
        <taxon>Bacteria</taxon>
        <taxon>Bacillati</taxon>
        <taxon>Actinomycetota</taxon>
        <taxon>Actinomycetes</taxon>
        <taxon>Streptosporangiales</taxon>
        <taxon>Nocardiopsidaceae</taxon>
        <taxon>Streptomonospora</taxon>
    </lineage>
</organism>
<gene>
    <name evidence="5" type="ORF">HNR12_001164</name>
</gene>
<dbReference type="EMBL" id="JACCFO010000001">
    <property type="protein sequence ID" value="NYI94887.1"/>
    <property type="molecule type" value="Genomic_DNA"/>
</dbReference>
<feature type="region of interest" description="Disordered" evidence="3">
    <location>
        <begin position="1"/>
        <end position="26"/>
    </location>
</feature>
<protein>
    <submittedName>
        <fullName evidence="5">Selenocysteine lyase/cysteine desulfurase</fullName>
    </submittedName>
</protein>
<keyword evidence="6" id="KW-1185">Reference proteome</keyword>
<sequence length="462" mass="47214">MTTTAAAPARPGAAQPAPFAPAAHEPPAAPAGSCAVPAVVGAGARVELATGGHAEYANLDHAASAPCLAAVSDAVAAALPTYASVHRGAGLHSQVTTRAYEAARASVARFVGARGSDAVVFVRGTTDALNLLARALPEGCAVVVFAAEHHASLLPWQHRGSRAGSVARLPLPPTPQAAAAAARAALRAAPEGPRLLCVTAASNVTGEVWPVAELAEVAHEEGARLCVDAAQLVPHQAFSLSRSGADYVAFSAHKLYAPFGAGVLAGRTDWLRAAAPYLAGGGATAAVTDTDVRWNDLPARHEAGSPNVLGAVALAAACDTLAAAGQDRLHAREQELLRRLRTGLAAVPGVTELRLWAADHPRVGISSFVVDSLPADVVAAALSAEYGIGVRDGLFCAHPLTRHLLPEGHGSAVRASIGLGTTAEHVDRLVRAVGELARRGPRLRYRPDESIGHLVPEVPGPR</sequence>
<dbReference type="PANTHER" id="PTHR43586">
    <property type="entry name" value="CYSTEINE DESULFURASE"/>
    <property type="match status" value="1"/>
</dbReference>
<evidence type="ECO:0000256" key="3">
    <source>
        <dbReference type="SAM" id="MobiDB-lite"/>
    </source>
</evidence>
<dbReference type="Gene3D" id="3.90.1150.10">
    <property type="entry name" value="Aspartate Aminotransferase, domain 1"/>
    <property type="match status" value="1"/>
</dbReference>
<dbReference type="SUPFAM" id="SSF53383">
    <property type="entry name" value="PLP-dependent transferases"/>
    <property type="match status" value="1"/>
</dbReference>
<evidence type="ECO:0000256" key="1">
    <source>
        <dbReference type="ARBA" id="ARBA00001933"/>
    </source>
</evidence>
<dbReference type="Gene3D" id="3.40.640.10">
    <property type="entry name" value="Type I PLP-dependent aspartate aminotransferase-like (Major domain)"/>
    <property type="match status" value="1"/>
</dbReference>
<dbReference type="InterPro" id="IPR015421">
    <property type="entry name" value="PyrdxlP-dep_Trfase_major"/>
</dbReference>
<dbReference type="GO" id="GO:0016829">
    <property type="term" value="F:lyase activity"/>
    <property type="evidence" value="ECO:0007669"/>
    <property type="project" value="UniProtKB-KW"/>
</dbReference>
<evidence type="ECO:0000259" key="4">
    <source>
        <dbReference type="Pfam" id="PF00266"/>
    </source>
</evidence>
<accession>A0A853BJV0</accession>
<dbReference type="InterPro" id="IPR015422">
    <property type="entry name" value="PyrdxlP-dep_Trfase_small"/>
</dbReference>
<name>A0A853BJV0_9ACTN</name>
<evidence type="ECO:0000256" key="2">
    <source>
        <dbReference type="ARBA" id="ARBA00022898"/>
    </source>
</evidence>
<dbReference type="PANTHER" id="PTHR43586:SF8">
    <property type="entry name" value="CYSTEINE DESULFURASE 1, CHLOROPLASTIC"/>
    <property type="match status" value="1"/>
</dbReference>
<feature type="domain" description="Aminotransferase class V" evidence="4">
    <location>
        <begin position="58"/>
        <end position="429"/>
    </location>
</feature>
<proteinExistence type="predicted"/>
<evidence type="ECO:0000313" key="6">
    <source>
        <dbReference type="Proteomes" id="UP000575985"/>
    </source>
</evidence>